<proteinExistence type="predicted"/>
<reference evidence="4" key="1">
    <citation type="submission" date="2021-07" db="EMBL/GenBank/DDBJ databases">
        <title>Shewanella sp. YLB-07 whole genome sequence.</title>
        <authorList>
            <person name="Yu L."/>
        </authorList>
    </citation>
    <scope>NUCLEOTIDE SEQUENCE</scope>
    <source>
        <strain evidence="4">YLB-08</strain>
    </source>
</reference>
<organism evidence="4 5">
    <name type="scientific">Shewanella eurypsychrophilus</name>
    <dbReference type="NCBI Taxonomy" id="2593656"/>
    <lineage>
        <taxon>Bacteria</taxon>
        <taxon>Pseudomonadati</taxon>
        <taxon>Pseudomonadota</taxon>
        <taxon>Gammaproteobacteria</taxon>
        <taxon>Alteromonadales</taxon>
        <taxon>Shewanellaceae</taxon>
        <taxon>Shewanella</taxon>
    </lineage>
</organism>
<dbReference type="InterPro" id="IPR036465">
    <property type="entry name" value="vWFA_dom_sf"/>
</dbReference>
<feature type="transmembrane region" description="Helical" evidence="2">
    <location>
        <begin position="12"/>
        <end position="31"/>
    </location>
</feature>
<protein>
    <submittedName>
        <fullName evidence="4">VWA domain-containing protein</fullName>
    </submittedName>
</protein>
<dbReference type="SUPFAM" id="SSF48452">
    <property type="entry name" value="TPR-like"/>
    <property type="match status" value="1"/>
</dbReference>
<dbReference type="PROSITE" id="PS50234">
    <property type="entry name" value="VWFA"/>
    <property type="match status" value="1"/>
</dbReference>
<keyword evidence="2" id="KW-0472">Membrane</keyword>
<feature type="domain" description="VWFA" evidence="3">
    <location>
        <begin position="97"/>
        <end position="303"/>
    </location>
</feature>
<sequence>MLLSQLEQFHFIRPSWLLLLLPIGVLFAIQWRRGNTPAQWQNKLPTHLLNALSVGDNGWKKMLPLKIWCLALSLATLIAAGPTWQRQASPFGEDKAPLIIVLDVSSSMLEKDVQPSRLVRAKQKIEDLIQLREGGPTALIVYSGSAHLAMPLTRDSSVFSPLLHAVSSDIMPREGKFAQYALPVIERLISTDSDLEGMPIKAIPIKTMNLKGSSTVLLITDGLGGGTATAFKQYFNSDANSDANSKQNTSPPKLIVFGVGDTKASAQIPFDPKALKQLALDVSGEYIPLTVSSDDIESIIGEVQSHFLMSHDSAEPWRDMGYGLVFVVAAIFLLWFRRGWTVQWCLVGALLLASSNDVLAANTVTSNNIAQQSQQAIEQAQGWHFLDIWLTRDQQASYYFQQGEYLQAAAYFESPMWKATAFYLAEDFKSAHSYFMRVDSDEARLGAANALVHQREYIAGRNFYREITIDSPDFTSAQTNLAKVQKIIDDNNRQSESQANTEDEPSQELGDEPQTGDGAEEKVAKEFVQKTPLTAQELLEDDTLNQVWMKRVQGDPKRFLSSKFRIQLEQVREK</sequence>
<dbReference type="PANTHER" id="PTHR22550:SF14">
    <property type="entry name" value="VWFA DOMAIN-CONTAINING PROTEIN"/>
    <property type="match status" value="1"/>
</dbReference>
<feature type="transmembrane region" description="Helical" evidence="2">
    <location>
        <begin position="67"/>
        <end position="84"/>
    </location>
</feature>
<dbReference type="RefSeq" id="WP_142874129.1">
    <property type="nucleotide sequence ID" value="NZ_CP045503.2"/>
</dbReference>
<accession>A0ABX6V7L1</accession>
<dbReference type="Gene3D" id="3.40.50.410">
    <property type="entry name" value="von Willebrand factor, type A domain"/>
    <property type="match status" value="1"/>
</dbReference>
<evidence type="ECO:0000256" key="1">
    <source>
        <dbReference type="SAM" id="MobiDB-lite"/>
    </source>
</evidence>
<gene>
    <name evidence="4" type="ORF">FM038_014510</name>
</gene>
<keyword evidence="2" id="KW-0812">Transmembrane</keyword>
<keyword evidence="2" id="KW-1133">Transmembrane helix</keyword>
<dbReference type="SUPFAM" id="SSF53300">
    <property type="entry name" value="vWA-like"/>
    <property type="match status" value="1"/>
</dbReference>
<keyword evidence="5" id="KW-1185">Reference proteome</keyword>
<evidence type="ECO:0000313" key="5">
    <source>
        <dbReference type="Proteomes" id="UP000316416"/>
    </source>
</evidence>
<dbReference type="Pfam" id="PF13519">
    <property type="entry name" value="VWA_2"/>
    <property type="match status" value="1"/>
</dbReference>
<dbReference type="InterPro" id="IPR050768">
    <property type="entry name" value="UPF0353/GerABKA_families"/>
</dbReference>
<dbReference type="InterPro" id="IPR002035">
    <property type="entry name" value="VWF_A"/>
</dbReference>
<evidence type="ECO:0000256" key="2">
    <source>
        <dbReference type="SAM" id="Phobius"/>
    </source>
</evidence>
<name>A0ABX6V7L1_9GAMM</name>
<dbReference type="Proteomes" id="UP000316416">
    <property type="component" value="Chromosome"/>
</dbReference>
<evidence type="ECO:0000313" key="4">
    <source>
        <dbReference type="EMBL" id="QPG58503.1"/>
    </source>
</evidence>
<feature type="region of interest" description="Disordered" evidence="1">
    <location>
        <begin position="490"/>
        <end position="521"/>
    </location>
</feature>
<evidence type="ECO:0000259" key="3">
    <source>
        <dbReference type="PROSITE" id="PS50234"/>
    </source>
</evidence>
<dbReference type="PANTHER" id="PTHR22550">
    <property type="entry name" value="SPORE GERMINATION PROTEIN"/>
    <property type="match status" value="1"/>
</dbReference>
<dbReference type="InterPro" id="IPR011990">
    <property type="entry name" value="TPR-like_helical_dom_sf"/>
</dbReference>
<dbReference type="EMBL" id="CP045503">
    <property type="protein sequence ID" value="QPG58503.1"/>
    <property type="molecule type" value="Genomic_DNA"/>
</dbReference>
<feature type="compositionally biased region" description="Acidic residues" evidence="1">
    <location>
        <begin position="501"/>
        <end position="511"/>
    </location>
</feature>